<gene>
    <name evidence="2" type="ORF">DXG03_000592</name>
</gene>
<dbReference type="EMBL" id="JABCKV010000103">
    <property type="protein sequence ID" value="KAG5643625.1"/>
    <property type="molecule type" value="Genomic_DNA"/>
</dbReference>
<keyword evidence="1" id="KW-1133">Transmembrane helix</keyword>
<evidence type="ECO:0000256" key="1">
    <source>
        <dbReference type="SAM" id="Phobius"/>
    </source>
</evidence>
<keyword evidence="3" id="KW-1185">Reference proteome</keyword>
<feature type="transmembrane region" description="Helical" evidence="1">
    <location>
        <begin position="20"/>
        <end position="41"/>
    </location>
</feature>
<sequence length="365" mass="40805">MYFDLGSVVHHVSVFQVEGLGWTALSLVSVALFFIYSLASVSRPVPPPALKKRPPNYLAQARQRQAEKAAIIRLEQSRTRIRESWANDGFPFLKFPPELQHAVLGFCADSPSTYLALVRVSHATYHSTLRACIPLMPITLSTSKQLSAFARLVHRDEENPRSLAPNNACLLVHHLWVSPLRREDTPTAYNILRACTNVRALACDARTLATSIAKRKFRHTMCRDLTLLLSQPQWEGTMDTPSGRLFLRQLTHLRVMGEPTVPRVLPMAELTHLSWSTVDDDGAAKPWPLGDRVVFPALQQVVLTRRCGPEKPEPRKISSQLALFYVLRDYTEMELWCEGVTGQSLWSRAAAAKAAPPAKKAALTA</sequence>
<dbReference type="AlphaFoldDB" id="A0A9P7G6D4"/>
<keyword evidence="1" id="KW-0812">Transmembrane</keyword>
<evidence type="ECO:0000313" key="3">
    <source>
        <dbReference type="Proteomes" id="UP000775547"/>
    </source>
</evidence>
<comment type="caution">
    <text evidence="2">The sequence shown here is derived from an EMBL/GenBank/DDBJ whole genome shotgun (WGS) entry which is preliminary data.</text>
</comment>
<dbReference type="Proteomes" id="UP000775547">
    <property type="component" value="Unassembled WGS sequence"/>
</dbReference>
<dbReference type="OrthoDB" id="2963292at2759"/>
<keyword evidence="1" id="KW-0472">Membrane</keyword>
<protein>
    <submittedName>
        <fullName evidence="2">Uncharacterized protein</fullName>
    </submittedName>
</protein>
<accession>A0A9P7G6D4</accession>
<organism evidence="2 3">
    <name type="scientific">Asterophora parasitica</name>
    <dbReference type="NCBI Taxonomy" id="117018"/>
    <lineage>
        <taxon>Eukaryota</taxon>
        <taxon>Fungi</taxon>
        <taxon>Dikarya</taxon>
        <taxon>Basidiomycota</taxon>
        <taxon>Agaricomycotina</taxon>
        <taxon>Agaricomycetes</taxon>
        <taxon>Agaricomycetidae</taxon>
        <taxon>Agaricales</taxon>
        <taxon>Tricholomatineae</taxon>
        <taxon>Lyophyllaceae</taxon>
        <taxon>Asterophora</taxon>
    </lineage>
</organism>
<proteinExistence type="predicted"/>
<reference evidence="2" key="1">
    <citation type="submission" date="2020-07" db="EMBL/GenBank/DDBJ databases">
        <authorList>
            <person name="Nieuwenhuis M."/>
            <person name="Van De Peppel L.J.J."/>
        </authorList>
    </citation>
    <scope>NUCLEOTIDE SEQUENCE</scope>
    <source>
        <strain evidence="2">AP01</strain>
        <tissue evidence="2">Mycelium</tissue>
    </source>
</reference>
<reference evidence="2" key="2">
    <citation type="submission" date="2021-10" db="EMBL/GenBank/DDBJ databases">
        <title>Phylogenomics reveals ancestral predisposition of the termite-cultivated fungus Termitomyces towards a domesticated lifestyle.</title>
        <authorList>
            <person name="Auxier B."/>
            <person name="Grum-Grzhimaylo A."/>
            <person name="Cardenas M.E."/>
            <person name="Lodge J.D."/>
            <person name="Laessoe T."/>
            <person name="Pedersen O."/>
            <person name="Smith M.E."/>
            <person name="Kuyper T.W."/>
            <person name="Franco-Molano E.A."/>
            <person name="Baroni T.J."/>
            <person name="Aanen D.K."/>
        </authorList>
    </citation>
    <scope>NUCLEOTIDE SEQUENCE</scope>
    <source>
        <strain evidence="2">AP01</strain>
        <tissue evidence="2">Mycelium</tissue>
    </source>
</reference>
<name>A0A9P7G6D4_9AGAR</name>
<evidence type="ECO:0000313" key="2">
    <source>
        <dbReference type="EMBL" id="KAG5643625.1"/>
    </source>
</evidence>